<dbReference type="SUPFAM" id="SSF55874">
    <property type="entry name" value="ATPase domain of HSP90 chaperone/DNA topoisomerase II/histidine kinase"/>
    <property type="match status" value="1"/>
</dbReference>
<dbReference type="SMART" id="SM00086">
    <property type="entry name" value="PAC"/>
    <property type="match status" value="2"/>
</dbReference>
<evidence type="ECO:0000259" key="8">
    <source>
        <dbReference type="PROSITE" id="PS50113"/>
    </source>
</evidence>
<comment type="catalytic activity">
    <reaction evidence="1">
        <text>ATP + protein L-histidine = ADP + protein N-phospho-L-histidine.</text>
        <dbReference type="EC" id="2.7.13.3"/>
    </reaction>
</comment>
<feature type="domain" description="PAC" evidence="8">
    <location>
        <begin position="217"/>
        <end position="269"/>
    </location>
</feature>
<dbReference type="InterPro" id="IPR036890">
    <property type="entry name" value="HATPase_C_sf"/>
</dbReference>
<feature type="domain" description="PAS" evidence="7">
    <location>
        <begin position="17"/>
        <end position="61"/>
    </location>
</feature>
<evidence type="ECO:0000313" key="9">
    <source>
        <dbReference type="EMBL" id="GAA4021332.1"/>
    </source>
</evidence>
<name>A0ABP7T5G9_9FLAO</name>
<evidence type="ECO:0000313" key="10">
    <source>
        <dbReference type="Proteomes" id="UP001500968"/>
    </source>
</evidence>
<keyword evidence="3" id="KW-0597">Phosphoprotein</keyword>
<dbReference type="Gene3D" id="1.10.287.130">
    <property type="match status" value="1"/>
</dbReference>
<dbReference type="SUPFAM" id="SSF55785">
    <property type="entry name" value="PYP-like sensor domain (PAS domain)"/>
    <property type="match status" value="2"/>
</dbReference>
<dbReference type="InterPro" id="IPR035965">
    <property type="entry name" value="PAS-like_dom_sf"/>
</dbReference>
<gene>
    <name evidence="9" type="ORF">GCM10022386_00290</name>
</gene>
<dbReference type="Proteomes" id="UP001500968">
    <property type="component" value="Unassembled WGS sequence"/>
</dbReference>
<feature type="domain" description="PAC" evidence="8">
    <location>
        <begin position="89"/>
        <end position="141"/>
    </location>
</feature>
<dbReference type="PANTHER" id="PTHR43304">
    <property type="entry name" value="PHYTOCHROME-LIKE PROTEIN CPH1"/>
    <property type="match status" value="1"/>
</dbReference>
<organism evidence="9 10">
    <name type="scientific">Flavobacterium cheonhonense</name>
    <dbReference type="NCBI Taxonomy" id="706185"/>
    <lineage>
        <taxon>Bacteria</taxon>
        <taxon>Pseudomonadati</taxon>
        <taxon>Bacteroidota</taxon>
        <taxon>Flavobacteriia</taxon>
        <taxon>Flavobacteriales</taxon>
        <taxon>Flavobacteriaceae</taxon>
        <taxon>Flavobacterium</taxon>
    </lineage>
</organism>
<dbReference type="PROSITE" id="PS50113">
    <property type="entry name" value="PAC"/>
    <property type="match status" value="2"/>
</dbReference>
<dbReference type="Gene3D" id="3.30.450.20">
    <property type="entry name" value="PAS domain"/>
    <property type="match status" value="2"/>
</dbReference>
<dbReference type="InterPro" id="IPR001610">
    <property type="entry name" value="PAC"/>
</dbReference>
<keyword evidence="10" id="KW-1185">Reference proteome</keyword>
<evidence type="ECO:0000256" key="1">
    <source>
        <dbReference type="ARBA" id="ARBA00000085"/>
    </source>
</evidence>
<keyword evidence="5 9" id="KW-0418">Kinase</keyword>
<dbReference type="InterPro" id="IPR000700">
    <property type="entry name" value="PAS-assoc_C"/>
</dbReference>
<dbReference type="Pfam" id="PF13426">
    <property type="entry name" value="PAS_9"/>
    <property type="match status" value="2"/>
</dbReference>
<protein>
    <recommendedName>
        <fullName evidence="2">histidine kinase</fullName>
        <ecNumber evidence="2">2.7.13.3</ecNumber>
    </recommendedName>
</protein>
<dbReference type="Pfam" id="PF02518">
    <property type="entry name" value="HATPase_c"/>
    <property type="match status" value="1"/>
</dbReference>
<dbReference type="PROSITE" id="PS50109">
    <property type="entry name" value="HIS_KIN"/>
    <property type="match status" value="1"/>
</dbReference>
<keyword evidence="4" id="KW-0808">Transferase</keyword>
<evidence type="ECO:0000259" key="6">
    <source>
        <dbReference type="PROSITE" id="PS50109"/>
    </source>
</evidence>
<dbReference type="Gene3D" id="3.30.565.10">
    <property type="entry name" value="Histidine kinase-like ATPase, C-terminal domain"/>
    <property type="match status" value="1"/>
</dbReference>
<dbReference type="InterPro" id="IPR004358">
    <property type="entry name" value="Sig_transdc_His_kin-like_C"/>
</dbReference>
<dbReference type="CDD" id="cd00130">
    <property type="entry name" value="PAS"/>
    <property type="match status" value="2"/>
</dbReference>
<sequence>MSKKKGDEFELLKKIKEISDYKYALDESSIVAITDQKGIINHVNDNFCKISKYSREELLGKDHRIINSGYHKKEFVKNLWRTIAQGKIWKGELKNRAKDGTIYWVDTTIVPFLDSNGKPYQYVSIRYDITERKIAEEELLKKIKEISDYKYALDESSIVAITDQKGIITHVNDNFCEISKYSREELLGQDHKIINSSYHSASFIKELWQTIAKGKVWKGELKNKAKDGTAYWVDTTIVPFLNEHGKPYQYVAIRSDISERKKGEEKIAKMLINTEYQNKQLVDFCNIVSHNLRAPLVNISILLDYMESCDDLDEKNEVLHKIQPVINHLSGLLDELVESLQVRQDTDIESTSIDLNETTRKILNGFEGQIQMYNAKINCDFNEINTISYPQLYIDSILTNLISNALKYKSPNRNITIDIKTQVDPDGTILSISDNGLGIDLEMHKHNMFKIRKVFHKHPDAKGFGLFMTKTQVEAMGGKIWIESIPDKGSTFYILFKSQIT</sequence>
<evidence type="ECO:0000256" key="4">
    <source>
        <dbReference type="ARBA" id="ARBA00022679"/>
    </source>
</evidence>
<dbReference type="SMART" id="SM00387">
    <property type="entry name" value="HATPase_c"/>
    <property type="match status" value="1"/>
</dbReference>
<feature type="domain" description="PAS" evidence="7">
    <location>
        <begin position="145"/>
        <end position="189"/>
    </location>
</feature>
<dbReference type="InterPro" id="IPR005467">
    <property type="entry name" value="His_kinase_dom"/>
</dbReference>
<dbReference type="InterPro" id="IPR003594">
    <property type="entry name" value="HATPase_dom"/>
</dbReference>
<dbReference type="EMBL" id="BAABCR010000001">
    <property type="protein sequence ID" value="GAA4021332.1"/>
    <property type="molecule type" value="Genomic_DNA"/>
</dbReference>
<comment type="caution">
    <text evidence="9">The sequence shown here is derived from an EMBL/GenBank/DDBJ whole genome shotgun (WGS) entry which is preliminary data.</text>
</comment>
<reference evidence="10" key="1">
    <citation type="journal article" date="2019" name="Int. J. Syst. Evol. Microbiol.">
        <title>The Global Catalogue of Microorganisms (GCM) 10K type strain sequencing project: providing services to taxonomists for standard genome sequencing and annotation.</title>
        <authorList>
            <consortium name="The Broad Institute Genomics Platform"/>
            <consortium name="The Broad Institute Genome Sequencing Center for Infectious Disease"/>
            <person name="Wu L."/>
            <person name="Ma J."/>
        </authorList>
    </citation>
    <scope>NUCLEOTIDE SEQUENCE [LARGE SCALE GENOMIC DNA]</scope>
    <source>
        <strain evidence="10">JCM 17064</strain>
    </source>
</reference>
<dbReference type="InterPro" id="IPR000014">
    <property type="entry name" value="PAS"/>
</dbReference>
<dbReference type="PANTHER" id="PTHR43304:SF1">
    <property type="entry name" value="PAC DOMAIN-CONTAINING PROTEIN"/>
    <property type="match status" value="1"/>
</dbReference>
<dbReference type="GO" id="GO:0016301">
    <property type="term" value="F:kinase activity"/>
    <property type="evidence" value="ECO:0007669"/>
    <property type="project" value="UniProtKB-KW"/>
</dbReference>
<dbReference type="RefSeq" id="WP_324690801.1">
    <property type="nucleotide sequence ID" value="NZ_BAABCR010000001.1"/>
</dbReference>
<evidence type="ECO:0000256" key="2">
    <source>
        <dbReference type="ARBA" id="ARBA00012438"/>
    </source>
</evidence>
<accession>A0ABP7T5G9</accession>
<dbReference type="InterPro" id="IPR036097">
    <property type="entry name" value="HisK_dim/P_sf"/>
</dbReference>
<evidence type="ECO:0000256" key="3">
    <source>
        <dbReference type="ARBA" id="ARBA00022553"/>
    </source>
</evidence>
<feature type="domain" description="Histidine kinase" evidence="6">
    <location>
        <begin position="287"/>
        <end position="500"/>
    </location>
</feature>
<dbReference type="InterPro" id="IPR052162">
    <property type="entry name" value="Sensor_kinase/Photoreceptor"/>
</dbReference>
<dbReference type="CDD" id="cd00075">
    <property type="entry name" value="HATPase"/>
    <property type="match status" value="1"/>
</dbReference>
<dbReference type="NCBIfam" id="TIGR00229">
    <property type="entry name" value="sensory_box"/>
    <property type="match status" value="2"/>
</dbReference>
<dbReference type="SUPFAM" id="SSF47384">
    <property type="entry name" value="Homodimeric domain of signal transducing histidine kinase"/>
    <property type="match status" value="1"/>
</dbReference>
<dbReference type="PRINTS" id="PR00344">
    <property type="entry name" value="BCTRLSENSOR"/>
</dbReference>
<dbReference type="PROSITE" id="PS50112">
    <property type="entry name" value="PAS"/>
    <property type="match status" value="2"/>
</dbReference>
<proteinExistence type="predicted"/>
<evidence type="ECO:0000259" key="7">
    <source>
        <dbReference type="PROSITE" id="PS50112"/>
    </source>
</evidence>
<evidence type="ECO:0000256" key="5">
    <source>
        <dbReference type="ARBA" id="ARBA00022777"/>
    </source>
</evidence>
<dbReference type="EC" id="2.7.13.3" evidence="2"/>
<dbReference type="SMART" id="SM00091">
    <property type="entry name" value="PAS"/>
    <property type="match status" value="2"/>
</dbReference>